<dbReference type="AlphaFoldDB" id="A0AAP0LAH6"/>
<evidence type="ECO:0000313" key="2">
    <source>
        <dbReference type="EMBL" id="KAK9166833.1"/>
    </source>
</evidence>
<accession>A0AAP0LAH6</accession>
<name>A0AAP0LAH6_9MAGN</name>
<feature type="region of interest" description="Disordered" evidence="1">
    <location>
        <begin position="1"/>
        <end position="23"/>
    </location>
</feature>
<sequence length="152" mass="16703">MTNEQRVEQLEDDQSAETQNSTTTILSFLSRMASSKALDPHSPPPGIHAKPGVEMPENGIFVLKTQSSVPNVSQFGVKEVLGWSKWKTLKCVSSIRNPCTNADCVMSEDKINQILPIGGPKKTFTPLVQGKIGRYYASESQSTNIIVFDSIF</sequence>
<dbReference type="EMBL" id="JBBNAG010000001">
    <property type="protein sequence ID" value="KAK9166833.1"/>
    <property type="molecule type" value="Genomic_DNA"/>
</dbReference>
<dbReference type="Proteomes" id="UP001419268">
    <property type="component" value="Unassembled WGS sequence"/>
</dbReference>
<proteinExistence type="predicted"/>
<gene>
    <name evidence="2" type="ORF">Scep_002024</name>
</gene>
<evidence type="ECO:0000313" key="3">
    <source>
        <dbReference type="Proteomes" id="UP001419268"/>
    </source>
</evidence>
<organism evidence="2 3">
    <name type="scientific">Stephania cephalantha</name>
    <dbReference type="NCBI Taxonomy" id="152367"/>
    <lineage>
        <taxon>Eukaryota</taxon>
        <taxon>Viridiplantae</taxon>
        <taxon>Streptophyta</taxon>
        <taxon>Embryophyta</taxon>
        <taxon>Tracheophyta</taxon>
        <taxon>Spermatophyta</taxon>
        <taxon>Magnoliopsida</taxon>
        <taxon>Ranunculales</taxon>
        <taxon>Menispermaceae</taxon>
        <taxon>Menispermoideae</taxon>
        <taxon>Cissampelideae</taxon>
        <taxon>Stephania</taxon>
    </lineage>
</organism>
<protein>
    <submittedName>
        <fullName evidence="2">Uncharacterized protein</fullName>
    </submittedName>
</protein>
<evidence type="ECO:0000256" key="1">
    <source>
        <dbReference type="SAM" id="MobiDB-lite"/>
    </source>
</evidence>
<reference evidence="2 3" key="1">
    <citation type="submission" date="2024-01" db="EMBL/GenBank/DDBJ databases">
        <title>Genome assemblies of Stephania.</title>
        <authorList>
            <person name="Yang L."/>
        </authorList>
    </citation>
    <scope>NUCLEOTIDE SEQUENCE [LARGE SCALE GENOMIC DNA]</scope>
    <source>
        <strain evidence="2">JXDWG</strain>
        <tissue evidence="2">Leaf</tissue>
    </source>
</reference>
<keyword evidence="3" id="KW-1185">Reference proteome</keyword>
<comment type="caution">
    <text evidence="2">The sequence shown here is derived from an EMBL/GenBank/DDBJ whole genome shotgun (WGS) entry which is preliminary data.</text>
</comment>